<dbReference type="GO" id="GO:0043953">
    <property type="term" value="P:protein transport by the Tat complex"/>
    <property type="evidence" value="ECO:0007669"/>
    <property type="project" value="UniProtKB-UniRule"/>
</dbReference>
<keyword evidence="5" id="KW-0813">Transport</keyword>
<dbReference type="GO" id="GO:0065002">
    <property type="term" value="P:intracellular protein transmembrane transport"/>
    <property type="evidence" value="ECO:0007669"/>
    <property type="project" value="TreeGrafter"/>
</dbReference>
<protein>
    <recommendedName>
        <fullName evidence="5">Sec-independent protein translocase protein TatC</fullName>
    </recommendedName>
</protein>
<keyword evidence="5" id="KW-1003">Cell membrane</keyword>
<dbReference type="InterPro" id="IPR019820">
    <property type="entry name" value="Sec-indep_translocase_CS"/>
</dbReference>
<dbReference type="HAMAP" id="MF_00902">
    <property type="entry name" value="TatC"/>
    <property type="match status" value="1"/>
</dbReference>
<feature type="transmembrane region" description="Helical" evidence="5">
    <location>
        <begin position="218"/>
        <end position="247"/>
    </location>
</feature>
<gene>
    <name evidence="5" type="primary">tatC</name>
    <name evidence="6" type="ORF">BRCON_0870</name>
</gene>
<keyword evidence="5" id="KW-0811">Translocation</keyword>
<dbReference type="EMBL" id="CP030759">
    <property type="protein sequence ID" value="AXA35647.1"/>
    <property type="molecule type" value="Genomic_DNA"/>
</dbReference>
<dbReference type="AlphaFoldDB" id="A0A2Z4Y348"/>
<keyword evidence="2 5" id="KW-0812">Transmembrane</keyword>
<feature type="transmembrane region" description="Helical" evidence="5">
    <location>
        <begin position="131"/>
        <end position="157"/>
    </location>
</feature>
<dbReference type="GO" id="GO:0033281">
    <property type="term" value="C:TAT protein transport complex"/>
    <property type="evidence" value="ECO:0007669"/>
    <property type="project" value="UniProtKB-UniRule"/>
</dbReference>
<comment type="subcellular location">
    <subcellularLocation>
        <location evidence="5">Cell membrane</location>
        <topology evidence="5">Multi-pass membrane protein</topology>
    </subcellularLocation>
    <subcellularLocation>
        <location evidence="1">Membrane</location>
        <topology evidence="1">Multi-pass membrane protein</topology>
    </subcellularLocation>
</comment>
<comment type="function">
    <text evidence="5">Part of the twin-arginine translocation (Tat) system that transports large folded proteins containing a characteristic twin-arginine motif in their signal peptide across membranes.</text>
</comment>
<dbReference type="PANTHER" id="PTHR30371">
    <property type="entry name" value="SEC-INDEPENDENT PROTEIN TRANSLOCASE PROTEIN TATC"/>
    <property type="match status" value="1"/>
</dbReference>
<evidence type="ECO:0000313" key="6">
    <source>
        <dbReference type="EMBL" id="AXA35647.1"/>
    </source>
</evidence>
<feature type="transmembrane region" description="Helical" evidence="5">
    <location>
        <begin position="281"/>
        <end position="301"/>
    </location>
</feature>
<dbReference type="Proteomes" id="UP000262583">
    <property type="component" value="Chromosome"/>
</dbReference>
<organism evidence="6 7">
    <name type="scientific">Sumerlaea chitinivorans</name>
    <dbReference type="NCBI Taxonomy" id="2250252"/>
    <lineage>
        <taxon>Bacteria</taxon>
        <taxon>Candidatus Sumerlaeota</taxon>
        <taxon>Candidatus Sumerlaeia</taxon>
        <taxon>Candidatus Sumerlaeales</taxon>
        <taxon>Candidatus Sumerlaeaceae</taxon>
        <taxon>Candidatus Sumerlaea</taxon>
    </lineage>
</organism>
<evidence type="ECO:0000256" key="5">
    <source>
        <dbReference type="HAMAP-Rule" id="MF_00902"/>
    </source>
</evidence>
<accession>A0A2Z4Y348</accession>
<keyword evidence="5" id="KW-0653">Protein transport</keyword>
<feature type="transmembrane region" description="Helical" evidence="5">
    <location>
        <begin position="259"/>
        <end position="275"/>
    </location>
</feature>
<dbReference type="GO" id="GO:0009977">
    <property type="term" value="F:proton motive force dependent protein transmembrane transporter activity"/>
    <property type="evidence" value="ECO:0007669"/>
    <property type="project" value="TreeGrafter"/>
</dbReference>
<comment type="subunit">
    <text evidence="5">Forms a complex with TatA.</text>
</comment>
<keyword evidence="4 5" id="KW-0472">Membrane</keyword>
<evidence type="ECO:0000256" key="1">
    <source>
        <dbReference type="ARBA" id="ARBA00004141"/>
    </source>
</evidence>
<evidence type="ECO:0000256" key="2">
    <source>
        <dbReference type="ARBA" id="ARBA00022692"/>
    </source>
</evidence>
<name>A0A2Z4Y348_SUMC1</name>
<evidence type="ECO:0000256" key="4">
    <source>
        <dbReference type="ARBA" id="ARBA00023136"/>
    </source>
</evidence>
<feature type="transmembrane region" description="Helical" evidence="5">
    <location>
        <begin position="169"/>
        <end position="191"/>
    </location>
</feature>
<dbReference type="NCBIfam" id="TIGR00945">
    <property type="entry name" value="tatC"/>
    <property type="match status" value="1"/>
</dbReference>
<dbReference type="PANTHER" id="PTHR30371:SF0">
    <property type="entry name" value="SEC-INDEPENDENT PROTEIN TRANSLOCASE PROTEIN TATC, CHLOROPLASTIC-RELATED"/>
    <property type="match status" value="1"/>
</dbReference>
<evidence type="ECO:0000256" key="3">
    <source>
        <dbReference type="ARBA" id="ARBA00022989"/>
    </source>
</evidence>
<dbReference type="PROSITE" id="PS01218">
    <property type="entry name" value="TATC"/>
    <property type="match status" value="1"/>
</dbReference>
<reference evidence="6 7" key="1">
    <citation type="submission" date="2018-05" db="EMBL/GenBank/DDBJ databases">
        <title>A metagenomic window into the 2 km-deep terrestrial subsurface aquifer revealed taxonomically and functionally diverse microbial community comprising novel uncultured bacterial lineages.</title>
        <authorList>
            <person name="Kadnikov V.V."/>
            <person name="Mardanov A.V."/>
            <person name="Beletsky A.V."/>
            <person name="Banks D."/>
            <person name="Pimenov N.V."/>
            <person name="Frank Y.A."/>
            <person name="Karnachuk O.V."/>
            <person name="Ravin N.V."/>
        </authorList>
    </citation>
    <scope>NUCLEOTIDE SEQUENCE [LARGE SCALE GENOMIC DNA]</scope>
    <source>
        <strain evidence="6">BY</strain>
    </source>
</reference>
<feature type="transmembrane region" description="Helical" evidence="5">
    <location>
        <begin position="21"/>
        <end position="47"/>
    </location>
</feature>
<evidence type="ECO:0000313" key="7">
    <source>
        <dbReference type="Proteomes" id="UP000262583"/>
    </source>
</evidence>
<sequence length="315" mass="34606">MIKPGRAQTFTEHLEELRVRIIICVVFFIFAFVLSFAVAPKVLGWLIKPLTRVTPSGPTPVLTLAVSSDGALRLSPQNGAVSASLRELESLAANQKELSGFELRLPSGQTLRFGGGRHQTNLFFLSPLEPFMLLLKGALLVSALIAIPMAIYQLWLFIAPGLLPRERQVVKPVLVASLFLFPMGAIFAYFLSHVMLRVLLGFSDYIPGLEPNIVASKYLGFMLTLMLAFGLVFEFPLVLLLFARLGLINASFLVERRKFAILLVAIAAAAITPTPDPLNMLLVMTPLIILYEVSIWVIRAVERASDKSLVSAKSS</sequence>
<comment type="similarity">
    <text evidence="5">Belongs to the TatC family.</text>
</comment>
<keyword evidence="3 5" id="KW-1133">Transmembrane helix</keyword>
<dbReference type="Pfam" id="PF00902">
    <property type="entry name" value="TatC"/>
    <property type="match status" value="1"/>
</dbReference>
<dbReference type="KEGG" id="schv:BRCON_0870"/>
<dbReference type="InterPro" id="IPR002033">
    <property type="entry name" value="TatC"/>
</dbReference>
<proteinExistence type="inferred from homology"/>